<dbReference type="Proteomes" id="UP001341840">
    <property type="component" value="Unassembled WGS sequence"/>
</dbReference>
<keyword evidence="3" id="KW-1185">Reference proteome</keyword>
<proteinExistence type="predicted"/>
<comment type="caution">
    <text evidence="2">The sequence shown here is derived from an EMBL/GenBank/DDBJ whole genome shotgun (WGS) entry which is preliminary data.</text>
</comment>
<dbReference type="EMBL" id="JASCZI010001106">
    <property type="protein sequence ID" value="MED6114296.1"/>
    <property type="molecule type" value="Genomic_DNA"/>
</dbReference>
<reference evidence="2 3" key="1">
    <citation type="journal article" date="2023" name="Plants (Basel)">
        <title>Bridging the Gap: Combining Genomics and Transcriptomics Approaches to Understand Stylosanthes scabra, an Orphan Legume from the Brazilian Caatinga.</title>
        <authorList>
            <person name="Ferreira-Neto J.R.C."/>
            <person name="da Silva M.D."/>
            <person name="Binneck E."/>
            <person name="de Melo N.F."/>
            <person name="da Silva R.H."/>
            <person name="de Melo A.L.T.M."/>
            <person name="Pandolfi V."/>
            <person name="Bustamante F.O."/>
            <person name="Brasileiro-Vidal A.C."/>
            <person name="Benko-Iseppon A.M."/>
        </authorList>
    </citation>
    <scope>NUCLEOTIDE SEQUENCE [LARGE SCALE GENOMIC DNA]</scope>
    <source>
        <tissue evidence="2">Leaves</tissue>
    </source>
</reference>
<evidence type="ECO:0000313" key="2">
    <source>
        <dbReference type="EMBL" id="MED6114296.1"/>
    </source>
</evidence>
<evidence type="ECO:0000313" key="3">
    <source>
        <dbReference type="Proteomes" id="UP001341840"/>
    </source>
</evidence>
<gene>
    <name evidence="2" type="ORF">PIB30_078963</name>
</gene>
<evidence type="ECO:0000256" key="1">
    <source>
        <dbReference type="SAM" id="MobiDB-lite"/>
    </source>
</evidence>
<sequence length="91" mass="10119">MLFHCRSNFPEVRMIELFVEIIDPVASFGEPLVEEALRPNDSDNEPNIHRGDSDDNIDHVLTHHAGASSSGTQQYPPHLLNMNLEALSDPG</sequence>
<organism evidence="2 3">
    <name type="scientific">Stylosanthes scabra</name>
    <dbReference type="NCBI Taxonomy" id="79078"/>
    <lineage>
        <taxon>Eukaryota</taxon>
        <taxon>Viridiplantae</taxon>
        <taxon>Streptophyta</taxon>
        <taxon>Embryophyta</taxon>
        <taxon>Tracheophyta</taxon>
        <taxon>Spermatophyta</taxon>
        <taxon>Magnoliopsida</taxon>
        <taxon>eudicotyledons</taxon>
        <taxon>Gunneridae</taxon>
        <taxon>Pentapetalae</taxon>
        <taxon>rosids</taxon>
        <taxon>fabids</taxon>
        <taxon>Fabales</taxon>
        <taxon>Fabaceae</taxon>
        <taxon>Papilionoideae</taxon>
        <taxon>50 kb inversion clade</taxon>
        <taxon>dalbergioids sensu lato</taxon>
        <taxon>Dalbergieae</taxon>
        <taxon>Pterocarpus clade</taxon>
        <taxon>Stylosanthes</taxon>
    </lineage>
</organism>
<name>A0ABU6QRM5_9FABA</name>
<accession>A0ABU6QRM5</accession>
<feature type="region of interest" description="Disordered" evidence="1">
    <location>
        <begin position="38"/>
        <end position="58"/>
    </location>
</feature>
<protein>
    <submittedName>
        <fullName evidence="2">Uncharacterized protein</fullName>
    </submittedName>
</protein>